<feature type="domain" description="HTH cro/C1-type" evidence="3">
    <location>
        <begin position="7"/>
        <end position="61"/>
    </location>
</feature>
<keyword evidence="5" id="KW-1185">Reference proteome</keyword>
<keyword evidence="2" id="KW-1133">Transmembrane helix</keyword>
<evidence type="ECO:0000256" key="2">
    <source>
        <dbReference type="SAM" id="Phobius"/>
    </source>
</evidence>
<dbReference type="InterPro" id="IPR010982">
    <property type="entry name" value="Lambda_DNA-bd_dom_sf"/>
</dbReference>
<dbReference type="Pfam" id="PF01381">
    <property type="entry name" value="HTH_3"/>
    <property type="match status" value="1"/>
</dbReference>
<keyword evidence="2" id="KW-0472">Membrane</keyword>
<dbReference type="InterPro" id="IPR001387">
    <property type="entry name" value="Cro/C1-type_HTH"/>
</dbReference>
<dbReference type="OrthoDB" id="9805856at2"/>
<dbReference type="EMBL" id="BBJM01000037">
    <property type="protein sequence ID" value="GAK48558.1"/>
    <property type="molecule type" value="Genomic_DNA"/>
</dbReference>
<dbReference type="PANTHER" id="PTHR46558:SF15">
    <property type="entry name" value="HELIX-TURN-HELIX DOMAIN PROTEIN"/>
    <property type="match status" value="1"/>
</dbReference>
<organism evidence="4 5">
    <name type="scientific">Secundilactobacillus oryzae JCM 18671</name>
    <dbReference type="NCBI Taxonomy" id="1291743"/>
    <lineage>
        <taxon>Bacteria</taxon>
        <taxon>Bacillati</taxon>
        <taxon>Bacillota</taxon>
        <taxon>Bacilli</taxon>
        <taxon>Lactobacillales</taxon>
        <taxon>Lactobacillaceae</taxon>
        <taxon>Secundilactobacillus</taxon>
    </lineage>
</organism>
<name>A0A081BKJ0_9LACO</name>
<evidence type="ECO:0000313" key="5">
    <source>
        <dbReference type="Proteomes" id="UP000028700"/>
    </source>
</evidence>
<comment type="caution">
    <text evidence="4">The sequence shown here is derived from an EMBL/GenBank/DDBJ whole genome shotgun (WGS) entry which is preliminary data.</text>
</comment>
<keyword evidence="2" id="KW-0812">Transmembrane</keyword>
<dbReference type="STRING" id="1291743.LOSG293_370160"/>
<dbReference type="GO" id="GO:0003677">
    <property type="term" value="F:DNA binding"/>
    <property type="evidence" value="ECO:0007669"/>
    <property type="project" value="UniProtKB-KW"/>
</dbReference>
<keyword evidence="1" id="KW-0238">DNA-binding</keyword>
<dbReference type="PANTHER" id="PTHR46558">
    <property type="entry name" value="TRACRIPTIONAL REGULATORY PROTEIN-RELATED-RELATED"/>
    <property type="match status" value="1"/>
</dbReference>
<feature type="transmembrane region" description="Helical" evidence="2">
    <location>
        <begin position="161"/>
        <end position="183"/>
    </location>
</feature>
<evidence type="ECO:0000313" key="4">
    <source>
        <dbReference type="EMBL" id="GAK48558.1"/>
    </source>
</evidence>
<dbReference type="SMART" id="SM00530">
    <property type="entry name" value="HTH_XRE"/>
    <property type="match status" value="1"/>
</dbReference>
<dbReference type="eggNOG" id="COG1476">
    <property type="taxonomic scope" value="Bacteria"/>
</dbReference>
<dbReference type="RefSeq" id="WP_051907273.1">
    <property type="nucleotide sequence ID" value="NZ_BBAZ01000046.1"/>
</dbReference>
<protein>
    <recommendedName>
        <fullName evidence="3">HTH cro/C1-type domain-containing protein</fullName>
    </recommendedName>
</protein>
<feature type="transmembrane region" description="Helical" evidence="2">
    <location>
        <begin position="105"/>
        <end position="125"/>
    </location>
</feature>
<reference evidence="4" key="1">
    <citation type="journal article" date="2014" name="Genome Announc.">
        <title>Draft Genome Sequence of Lactobacillus oryzae Strain SG293T.</title>
        <authorList>
            <person name="Tanizawa Y."/>
            <person name="Fujisawa T."/>
            <person name="Mochizuki T."/>
            <person name="Kaminuma E."/>
            <person name="Nakamura Y."/>
            <person name="Tohno M."/>
        </authorList>
    </citation>
    <scope>NUCLEOTIDE SEQUENCE [LARGE SCALE GENOMIC DNA]</scope>
    <source>
        <strain evidence="4">SG293</strain>
    </source>
</reference>
<dbReference type="CDD" id="cd00093">
    <property type="entry name" value="HTH_XRE"/>
    <property type="match status" value="1"/>
</dbReference>
<evidence type="ECO:0000259" key="3">
    <source>
        <dbReference type="PROSITE" id="PS50943"/>
    </source>
</evidence>
<sequence length="184" mass="21213">MKIGEHLREIRGQFGYSQEDVADRIHVSRQTISNWKNEHSFPDIQSLLLLADLYQLTLDDLIKGDLDMIESKKTIRKLILNTVGLMVMVVLSCLVLYFWQTVPLTGALTLILYGICWLIGIYFAWKVYRIQGQKDIWTMAEIRYYMKTGQLKKSRNRKRQIWLETGIGAVLGALTGIGVAMLLF</sequence>
<feature type="transmembrane region" description="Helical" evidence="2">
    <location>
        <begin position="78"/>
        <end position="99"/>
    </location>
</feature>
<dbReference type="SUPFAM" id="SSF47413">
    <property type="entry name" value="lambda repressor-like DNA-binding domains"/>
    <property type="match status" value="1"/>
</dbReference>
<gene>
    <name evidence="4" type="ORF">LOSG293_370160</name>
</gene>
<accession>A0A081BKJ0</accession>
<dbReference type="Gene3D" id="1.10.260.40">
    <property type="entry name" value="lambda repressor-like DNA-binding domains"/>
    <property type="match status" value="1"/>
</dbReference>
<dbReference type="AlphaFoldDB" id="A0A081BKJ0"/>
<proteinExistence type="predicted"/>
<dbReference type="PROSITE" id="PS50943">
    <property type="entry name" value="HTH_CROC1"/>
    <property type="match status" value="1"/>
</dbReference>
<evidence type="ECO:0000256" key="1">
    <source>
        <dbReference type="ARBA" id="ARBA00023125"/>
    </source>
</evidence>
<dbReference type="Proteomes" id="UP000028700">
    <property type="component" value="Unassembled WGS sequence"/>
</dbReference>